<reference evidence="18 19" key="1">
    <citation type="submission" date="2019-04" db="EMBL/GenBank/DDBJ databases">
        <authorList>
            <person name="Hwang J.C."/>
        </authorList>
    </citation>
    <scope>NUCLEOTIDE SEQUENCE [LARGE SCALE GENOMIC DNA]</scope>
    <source>
        <strain evidence="18 19">IMCC35002</strain>
    </source>
</reference>
<keyword evidence="10 18" id="KW-0418">Kinase</keyword>
<comment type="catalytic activity">
    <reaction evidence="1">
        <text>ATP + protein L-histidine = ADP + protein N-phospho-L-histidine.</text>
        <dbReference type="EC" id="2.7.13.3"/>
    </reaction>
</comment>
<dbReference type="PANTHER" id="PTHR44936">
    <property type="entry name" value="SENSOR PROTEIN CREC"/>
    <property type="match status" value="1"/>
</dbReference>
<dbReference type="InterPro" id="IPR036890">
    <property type="entry name" value="HATPase_C_sf"/>
</dbReference>
<dbReference type="Gene3D" id="3.30.565.10">
    <property type="entry name" value="Histidine kinase-like ATPase, C-terminal domain"/>
    <property type="match status" value="1"/>
</dbReference>
<keyword evidence="19" id="KW-1185">Reference proteome</keyword>
<feature type="transmembrane region" description="Helical" evidence="15">
    <location>
        <begin position="155"/>
        <end position="174"/>
    </location>
</feature>
<evidence type="ECO:0000256" key="10">
    <source>
        <dbReference type="ARBA" id="ARBA00022777"/>
    </source>
</evidence>
<sequence length="432" mass="48338">MAKLLPRSNFGQTVLLIGCLLLINQLVSYISMDIYVVRPSTQQINQLLARQVELLFRDLETDRSRLTVVDALRDKLADDGYMEAFTQPEAREHGLNQARLYMVLSKQMSEYLGGDAEVRISFGEEYLIWIRPPQAPSIWLRVPLTGFDESVISPLTIYLMVIGALSVAGGWWFARQQSRPLRRLQRAAMVVSRGRFPDPLPLKGPAEVVAVTQAFNQMSRSMKQLEADRQLLLAGVSHDLRTPLTRIRLASEMMSDADAFLKEGIEHDIDDMNQIIDQFIEFVRGNPDEVATSCSLDTLLKEAAHQEELRHTQVELDLGDTPEIELPLVAIKRVITNLVENGVRYGGGDLKLRSGFDKHWVWFSIADNGPGIPESQIETLFEPFTQGDIARGSVGSGLGLAIVKRVIDGEGGRIRLANRPQGGLEAIVWLPR</sequence>
<protein>
    <recommendedName>
        <fullName evidence="3">histidine kinase</fullName>
        <ecNumber evidence="3">2.7.13.3</ecNumber>
    </recommendedName>
</protein>
<keyword evidence="4" id="KW-1003">Cell membrane</keyword>
<dbReference type="AlphaFoldDB" id="A0A4U1BQ18"/>
<evidence type="ECO:0000256" key="6">
    <source>
        <dbReference type="ARBA" id="ARBA00022553"/>
    </source>
</evidence>
<dbReference type="Gene3D" id="1.10.287.130">
    <property type="match status" value="1"/>
</dbReference>
<feature type="domain" description="HAMP" evidence="17">
    <location>
        <begin position="175"/>
        <end position="227"/>
    </location>
</feature>
<dbReference type="CDD" id="cd00082">
    <property type="entry name" value="HisKA"/>
    <property type="match status" value="1"/>
</dbReference>
<dbReference type="PRINTS" id="PR00344">
    <property type="entry name" value="BCTRLSENSOR"/>
</dbReference>
<keyword evidence="13" id="KW-0902">Two-component regulatory system</keyword>
<dbReference type="RefSeq" id="WP_136862963.1">
    <property type="nucleotide sequence ID" value="NZ_SWCJ01000004.1"/>
</dbReference>
<dbReference type="InterPro" id="IPR036097">
    <property type="entry name" value="HisK_dim/P_sf"/>
</dbReference>
<proteinExistence type="predicted"/>
<keyword evidence="9" id="KW-0547">Nucleotide-binding</keyword>
<dbReference type="Proteomes" id="UP000305675">
    <property type="component" value="Unassembled WGS sequence"/>
</dbReference>
<dbReference type="GO" id="GO:0005524">
    <property type="term" value="F:ATP binding"/>
    <property type="evidence" value="ECO:0007669"/>
    <property type="project" value="UniProtKB-KW"/>
</dbReference>
<name>A0A4U1BQ18_9GAMM</name>
<dbReference type="Pfam" id="PF02518">
    <property type="entry name" value="HATPase_c"/>
    <property type="match status" value="1"/>
</dbReference>
<evidence type="ECO:0000256" key="14">
    <source>
        <dbReference type="ARBA" id="ARBA00023136"/>
    </source>
</evidence>
<dbReference type="FunFam" id="1.10.287.130:FF:000006">
    <property type="entry name" value="Osmolarity two-component histidine kinase EnvZ"/>
    <property type="match status" value="1"/>
</dbReference>
<keyword evidence="6" id="KW-0597">Phosphoprotein</keyword>
<keyword evidence="11" id="KW-0067">ATP-binding</keyword>
<evidence type="ECO:0000256" key="9">
    <source>
        <dbReference type="ARBA" id="ARBA00022741"/>
    </source>
</evidence>
<comment type="subcellular location">
    <subcellularLocation>
        <location evidence="2">Cell inner membrane</location>
        <topology evidence="2">Multi-pass membrane protein</topology>
    </subcellularLocation>
</comment>
<keyword evidence="14 15" id="KW-0472">Membrane</keyword>
<gene>
    <name evidence="18" type="primary">envZ</name>
    <name evidence="18" type="ORF">FCL42_08450</name>
</gene>
<dbReference type="CDD" id="cd16950">
    <property type="entry name" value="HATPase_EnvZ-like"/>
    <property type="match status" value="1"/>
</dbReference>
<evidence type="ECO:0000256" key="8">
    <source>
        <dbReference type="ARBA" id="ARBA00022692"/>
    </source>
</evidence>
<evidence type="ECO:0000256" key="13">
    <source>
        <dbReference type="ARBA" id="ARBA00023012"/>
    </source>
</evidence>
<dbReference type="SMART" id="SM00388">
    <property type="entry name" value="HisKA"/>
    <property type="match status" value="1"/>
</dbReference>
<dbReference type="GO" id="GO:0000155">
    <property type="term" value="F:phosphorelay sensor kinase activity"/>
    <property type="evidence" value="ECO:0007669"/>
    <property type="project" value="InterPro"/>
</dbReference>
<evidence type="ECO:0000256" key="7">
    <source>
        <dbReference type="ARBA" id="ARBA00022679"/>
    </source>
</evidence>
<dbReference type="OrthoDB" id="9804645at2"/>
<dbReference type="SMART" id="SM00304">
    <property type="entry name" value="HAMP"/>
    <property type="match status" value="1"/>
</dbReference>
<keyword evidence="7 18" id="KW-0808">Transferase</keyword>
<evidence type="ECO:0000256" key="4">
    <source>
        <dbReference type="ARBA" id="ARBA00022475"/>
    </source>
</evidence>
<evidence type="ECO:0000256" key="11">
    <source>
        <dbReference type="ARBA" id="ARBA00022840"/>
    </source>
</evidence>
<evidence type="ECO:0000313" key="18">
    <source>
        <dbReference type="EMBL" id="TKB56234.1"/>
    </source>
</evidence>
<dbReference type="InterPro" id="IPR050980">
    <property type="entry name" value="2C_sensor_his_kinase"/>
</dbReference>
<evidence type="ECO:0000256" key="1">
    <source>
        <dbReference type="ARBA" id="ARBA00000085"/>
    </source>
</evidence>
<dbReference type="EMBL" id="SWCJ01000004">
    <property type="protein sequence ID" value="TKB56234.1"/>
    <property type="molecule type" value="Genomic_DNA"/>
</dbReference>
<dbReference type="PROSITE" id="PS50885">
    <property type="entry name" value="HAMP"/>
    <property type="match status" value="1"/>
</dbReference>
<dbReference type="PROSITE" id="PS51257">
    <property type="entry name" value="PROKAR_LIPOPROTEIN"/>
    <property type="match status" value="1"/>
</dbReference>
<evidence type="ECO:0000313" key="19">
    <source>
        <dbReference type="Proteomes" id="UP000305675"/>
    </source>
</evidence>
<accession>A0A4U1BQ18</accession>
<evidence type="ECO:0000256" key="12">
    <source>
        <dbReference type="ARBA" id="ARBA00022989"/>
    </source>
</evidence>
<keyword evidence="12 15" id="KW-1133">Transmembrane helix</keyword>
<feature type="domain" description="Histidine kinase" evidence="16">
    <location>
        <begin position="235"/>
        <end position="432"/>
    </location>
</feature>
<dbReference type="SMART" id="SM00387">
    <property type="entry name" value="HATPase_c"/>
    <property type="match status" value="1"/>
</dbReference>
<organism evidence="18 19">
    <name type="scientific">Ferrimonas aestuarii</name>
    <dbReference type="NCBI Taxonomy" id="2569539"/>
    <lineage>
        <taxon>Bacteria</taxon>
        <taxon>Pseudomonadati</taxon>
        <taxon>Pseudomonadota</taxon>
        <taxon>Gammaproteobacteria</taxon>
        <taxon>Alteromonadales</taxon>
        <taxon>Ferrimonadaceae</taxon>
        <taxon>Ferrimonas</taxon>
    </lineage>
</organism>
<evidence type="ECO:0000259" key="16">
    <source>
        <dbReference type="PROSITE" id="PS50109"/>
    </source>
</evidence>
<dbReference type="InterPro" id="IPR003660">
    <property type="entry name" value="HAMP_dom"/>
</dbReference>
<evidence type="ECO:0000256" key="5">
    <source>
        <dbReference type="ARBA" id="ARBA00022519"/>
    </source>
</evidence>
<evidence type="ECO:0000259" key="17">
    <source>
        <dbReference type="PROSITE" id="PS50885"/>
    </source>
</evidence>
<dbReference type="Pfam" id="PF00672">
    <property type="entry name" value="HAMP"/>
    <property type="match status" value="1"/>
</dbReference>
<dbReference type="InterPro" id="IPR003594">
    <property type="entry name" value="HATPase_dom"/>
</dbReference>
<dbReference type="PANTHER" id="PTHR44936:SF5">
    <property type="entry name" value="SENSOR HISTIDINE KINASE ENVZ"/>
    <property type="match status" value="1"/>
</dbReference>
<dbReference type="CDD" id="cd06225">
    <property type="entry name" value="HAMP"/>
    <property type="match status" value="1"/>
</dbReference>
<dbReference type="PROSITE" id="PS50109">
    <property type="entry name" value="HIS_KIN"/>
    <property type="match status" value="1"/>
</dbReference>
<dbReference type="Pfam" id="PF00512">
    <property type="entry name" value="HisKA"/>
    <property type="match status" value="1"/>
</dbReference>
<dbReference type="SUPFAM" id="SSF47384">
    <property type="entry name" value="Homodimeric domain of signal transducing histidine kinase"/>
    <property type="match status" value="1"/>
</dbReference>
<dbReference type="EC" id="2.7.13.3" evidence="3"/>
<dbReference type="InterPro" id="IPR004358">
    <property type="entry name" value="Sig_transdc_His_kin-like_C"/>
</dbReference>
<keyword evidence="5" id="KW-0997">Cell inner membrane</keyword>
<dbReference type="GO" id="GO:0005886">
    <property type="term" value="C:plasma membrane"/>
    <property type="evidence" value="ECO:0007669"/>
    <property type="project" value="UniProtKB-SubCell"/>
</dbReference>
<evidence type="ECO:0000256" key="3">
    <source>
        <dbReference type="ARBA" id="ARBA00012438"/>
    </source>
</evidence>
<dbReference type="NCBIfam" id="NF007004">
    <property type="entry name" value="PRK09467.1"/>
    <property type="match status" value="1"/>
</dbReference>
<keyword evidence="8 15" id="KW-0812">Transmembrane</keyword>
<dbReference type="InterPro" id="IPR003661">
    <property type="entry name" value="HisK_dim/P_dom"/>
</dbReference>
<evidence type="ECO:0000256" key="2">
    <source>
        <dbReference type="ARBA" id="ARBA00004429"/>
    </source>
</evidence>
<dbReference type="InterPro" id="IPR005467">
    <property type="entry name" value="His_kinase_dom"/>
</dbReference>
<dbReference type="SUPFAM" id="SSF55874">
    <property type="entry name" value="ATPase domain of HSP90 chaperone/DNA topoisomerase II/histidine kinase"/>
    <property type="match status" value="1"/>
</dbReference>
<evidence type="ECO:0000256" key="15">
    <source>
        <dbReference type="SAM" id="Phobius"/>
    </source>
</evidence>
<comment type="caution">
    <text evidence="18">The sequence shown here is derived from an EMBL/GenBank/DDBJ whole genome shotgun (WGS) entry which is preliminary data.</text>
</comment>